<comment type="similarity">
    <text evidence="1">Belongs to the universal stress protein A family.</text>
</comment>
<evidence type="ECO:0000259" key="2">
    <source>
        <dbReference type="Pfam" id="PF00582"/>
    </source>
</evidence>
<dbReference type="InterPro" id="IPR014729">
    <property type="entry name" value="Rossmann-like_a/b/a_fold"/>
</dbReference>
<dbReference type="InterPro" id="IPR006016">
    <property type="entry name" value="UspA"/>
</dbReference>
<dbReference type="PANTHER" id="PTHR46268">
    <property type="entry name" value="STRESS RESPONSE PROTEIN NHAX"/>
    <property type="match status" value="1"/>
</dbReference>
<comment type="caution">
    <text evidence="3">The sequence shown here is derived from an EMBL/GenBank/DDBJ whole genome shotgun (WGS) entry which is preliminary data.</text>
</comment>
<gene>
    <name evidence="3" type="ORF">OOZ53_09570</name>
</gene>
<dbReference type="InterPro" id="IPR006015">
    <property type="entry name" value="Universal_stress_UspA"/>
</dbReference>
<reference evidence="3" key="1">
    <citation type="submission" date="2022-11" db="EMBL/GenBank/DDBJ databases">
        <title>Hoeflea poritis sp. nov., isolated from scleractinian coral Porites lutea.</title>
        <authorList>
            <person name="Zhang G."/>
            <person name="Wei Q."/>
            <person name="Cai L."/>
        </authorList>
    </citation>
    <scope>NUCLEOTIDE SEQUENCE</scope>
    <source>
        <strain evidence="3">E7-10</strain>
    </source>
</reference>
<dbReference type="SUPFAM" id="SSF52402">
    <property type="entry name" value="Adenine nucleotide alpha hydrolases-like"/>
    <property type="match status" value="1"/>
</dbReference>
<feature type="domain" description="UspA" evidence="2">
    <location>
        <begin position="1"/>
        <end position="135"/>
    </location>
</feature>
<keyword evidence="4" id="KW-1185">Reference proteome</keyword>
<dbReference type="PRINTS" id="PR01438">
    <property type="entry name" value="UNVRSLSTRESS"/>
</dbReference>
<dbReference type="Proteomes" id="UP001148313">
    <property type="component" value="Unassembled WGS sequence"/>
</dbReference>
<dbReference type="EMBL" id="JAPJZH010000005">
    <property type="protein sequence ID" value="MDA4845596.1"/>
    <property type="molecule type" value="Genomic_DNA"/>
</dbReference>
<organism evidence="3 4">
    <name type="scientific">Hoeflea poritis</name>
    <dbReference type="NCBI Taxonomy" id="2993659"/>
    <lineage>
        <taxon>Bacteria</taxon>
        <taxon>Pseudomonadati</taxon>
        <taxon>Pseudomonadota</taxon>
        <taxon>Alphaproteobacteria</taxon>
        <taxon>Hyphomicrobiales</taxon>
        <taxon>Rhizobiaceae</taxon>
        <taxon>Hoeflea</taxon>
    </lineage>
</organism>
<accession>A0ABT4VLK7</accession>
<dbReference type="PANTHER" id="PTHR46268:SF6">
    <property type="entry name" value="UNIVERSAL STRESS PROTEIN UP12"/>
    <property type="match status" value="1"/>
</dbReference>
<dbReference type="Pfam" id="PF00582">
    <property type="entry name" value="Usp"/>
    <property type="match status" value="1"/>
</dbReference>
<evidence type="ECO:0000313" key="4">
    <source>
        <dbReference type="Proteomes" id="UP001148313"/>
    </source>
</evidence>
<protein>
    <submittedName>
        <fullName evidence="3">Universal stress protein</fullName>
    </submittedName>
</protein>
<dbReference type="RefSeq" id="WP_271089253.1">
    <property type="nucleotide sequence ID" value="NZ_JAPJZH010000005.1"/>
</dbReference>
<dbReference type="CDD" id="cd00293">
    <property type="entry name" value="USP-like"/>
    <property type="match status" value="1"/>
</dbReference>
<name>A0ABT4VLK7_9HYPH</name>
<evidence type="ECO:0000256" key="1">
    <source>
        <dbReference type="ARBA" id="ARBA00008791"/>
    </source>
</evidence>
<dbReference type="Gene3D" id="3.40.50.620">
    <property type="entry name" value="HUPs"/>
    <property type="match status" value="1"/>
</dbReference>
<evidence type="ECO:0000313" key="3">
    <source>
        <dbReference type="EMBL" id="MDA4845596.1"/>
    </source>
</evidence>
<proteinExistence type="inferred from homology"/>
<sequence length="135" mass="14632">MYKNILVPILLDDEHDTQASYLAARTLADADAKFTVLHVMEAIPSFVATQLPKDALDNSHDQAEKALKQSAAALEGASTHLAVGHAGRFIVDYAGENRVDCIIIASHRPGIEDYFLGSTAARVVRHAQCAVHVIR</sequence>